<comment type="caution">
    <text evidence="1">The sequence shown here is derived from an EMBL/GenBank/DDBJ whole genome shotgun (WGS) entry which is preliminary data.</text>
</comment>
<proteinExistence type="predicted"/>
<accession>A0AC60W5F8</accession>
<dbReference type="EMBL" id="JACENC010000307">
    <property type="protein sequence ID" value="MBA4454840.1"/>
    <property type="molecule type" value="Genomic_DNA"/>
</dbReference>
<dbReference type="Proteomes" id="UP000526786">
    <property type="component" value="Unassembled WGS sequence"/>
</dbReference>
<organism evidence="1 2">
    <name type="scientific">Candidatus Nitrosomaritimum aestuariumsis</name>
    <dbReference type="NCBI Taxonomy" id="3342354"/>
    <lineage>
        <taxon>Archaea</taxon>
        <taxon>Nitrososphaerota</taxon>
        <taxon>Nitrososphaeria</taxon>
        <taxon>Nitrosopumilales</taxon>
        <taxon>Nitrosopumilaceae</taxon>
        <taxon>Candidatus Nitrosomaritimum</taxon>
    </lineage>
</organism>
<protein>
    <submittedName>
        <fullName evidence="1">TrmB family transcriptional regulator</fullName>
    </submittedName>
</protein>
<evidence type="ECO:0000313" key="1">
    <source>
        <dbReference type="EMBL" id="MBA4454840.1"/>
    </source>
</evidence>
<sequence>MEIEEAIASSADNQEQLVLALREKLRDFGLTKNESKIYVYLSKSGPQKAIEISRNENIPRTETYHLLSNLELKGIVVPSV</sequence>
<gene>
    <name evidence="1" type="ORF">H2B05_07890</name>
</gene>
<name>A0AC60W5F8_9ARCH</name>
<evidence type="ECO:0000313" key="2">
    <source>
        <dbReference type="Proteomes" id="UP000526786"/>
    </source>
</evidence>
<feature type="non-terminal residue" evidence="1">
    <location>
        <position position="80"/>
    </location>
</feature>
<reference evidence="1 2" key="1">
    <citation type="journal article" date="2020" name="Appl. Environ. Microbiol.">
        <title>Genomic Characteristics of a Novel Species of Ammonia-Oxidizing Archaea from the Jiulong River Estuary.</title>
        <authorList>
            <person name="Zou D."/>
            <person name="Wan R."/>
            <person name="Han L."/>
            <person name="Xu M.N."/>
            <person name="Liu Y."/>
            <person name="Liu H."/>
            <person name="Kao S.J."/>
            <person name="Li M."/>
        </authorList>
    </citation>
    <scope>NUCLEOTIDE SEQUENCE [LARGE SCALE GENOMIC DNA]</scope>
    <source>
        <strain evidence="1">W2bin3</strain>
    </source>
</reference>